<sequence>MAASTTSHRPIKGILKNKLSSTSSTSSVAASAQQPGGAIKEVRRKKSQKWDEASIRATYRLSYKDYELMKVNEPGTPYLTMPDEGAGTVNSSEMKEALIQEYLVQKLAACGTSDSNYQVEQEGSLREEEWQLLLAKHEKQRQFELKRKLHYNEGLNLKLARQLISKDLLGLGEEEKNENEECPYSTNEEHPTTEESKEGLVSDELKAKSCDS</sequence>
<evidence type="ECO:0000256" key="4">
    <source>
        <dbReference type="ARBA" id="ARBA00022600"/>
    </source>
</evidence>
<name>A0A9B0TI92_CHRAS</name>
<evidence type="ECO:0000256" key="5">
    <source>
        <dbReference type="ARBA" id="ARBA00023272"/>
    </source>
</evidence>
<dbReference type="Pfam" id="PF04979">
    <property type="entry name" value="IPP-2"/>
    <property type="match status" value="1"/>
</dbReference>
<dbReference type="OrthoDB" id="551302at2759"/>
<feature type="compositionally biased region" description="Basic and acidic residues" evidence="7">
    <location>
        <begin position="187"/>
        <end position="212"/>
    </location>
</feature>
<evidence type="ECO:0000256" key="1">
    <source>
        <dbReference type="ARBA" id="ARBA00002900"/>
    </source>
</evidence>
<accession>A0A9B0TI92</accession>
<dbReference type="GO" id="GO:0004864">
    <property type="term" value="F:protein phosphatase inhibitor activity"/>
    <property type="evidence" value="ECO:0007669"/>
    <property type="project" value="UniProtKB-KW"/>
</dbReference>
<reference evidence="9" key="1">
    <citation type="submission" date="2025-08" db="UniProtKB">
        <authorList>
            <consortium name="RefSeq"/>
        </authorList>
    </citation>
    <scope>IDENTIFICATION</scope>
    <source>
        <tissue evidence="9">Spleen</tissue>
    </source>
</reference>
<organism evidence="8 9">
    <name type="scientific">Chrysochloris asiatica</name>
    <name type="common">Cape golden mole</name>
    <dbReference type="NCBI Taxonomy" id="185453"/>
    <lineage>
        <taxon>Eukaryota</taxon>
        <taxon>Metazoa</taxon>
        <taxon>Chordata</taxon>
        <taxon>Craniata</taxon>
        <taxon>Vertebrata</taxon>
        <taxon>Euteleostomi</taxon>
        <taxon>Mammalia</taxon>
        <taxon>Eutheria</taxon>
        <taxon>Afrotheria</taxon>
        <taxon>Chrysochloridae</taxon>
        <taxon>Chrysochlorinae</taxon>
        <taxon>Chrysochloris</taxon>
    </lineage>
</organism>
<comment type="similarity">
    <text evidence="2">Belongs to the protein phosphatase inhibitor 2 family.</text>
</comment>
<dbReference type="PANTHER" id="PTHR12398">
    <property type="entry name" value="PROTEIN PHOSPHATASE INHIBITOR"/>
    <property type="match status" value="1"/>
</dbReference>
<evidence type="ECO:0000256" key="2">
    <source>
        <dbReference type="ARBA" id="ARBA00005472"/>
    </source>
</evidence>
<keyword evidence="6" id="KW-0119">Carbohydrate metabolism</keyword>
<dbReference type="Proteomes" id="UP000504623">
    <property type="component" value="Unplaced"/>
</dbReference>
<dbReference type="AlphaFoldDB" id="A0A9B0TI92"/>
<dbReference type="InterPro" id="IPR007062">
    <property type="entry name" value="PPI-2"/>
</dbReference>
<keyword evidence="5 9" id="KW-0650">Protein phosphatase inhibitor</keyword>
<feature type="region of interest" description="Disordered" evidence="7">
    <location>
        <begin position="1"/>
        <end position="50"/>
    </location>
</feature>
<evidence type="ECO:0000256" key="6">
    <source>
        <dbReference type="ARBA" id="ARBA00023277"/>
    </source>
</evidence>
<comment type="function">
    <text evidence="1">Inhibitor of protein-phosphatase 1.</text>
</comment>
<dbReference type="RefSeq" id="XP_006864356.1">
    <property type="nucleotide sequence ID" value="XM_006864294.1"/>
</dbReference>
<gene>
    <name evidence="9" type="primary">LOC102814832</name>
</gene>
<evidence type="ECO:0000313" key="9">
    <source>
        <dbReference type="RefSeq" id="XP_006864356.1"/>
    </source>
</evidence>
<keyword evidence="3" id="KW-0597">Phosphoprotein</keyword>
<protein>
    <submittedName>
        <fullName evidence="9">Type-1 protein phosphatase inhibitor 4-like</fullName>
    </submittedName>
</protein>
<feature type="compositionally biased region" description="Low complexity" evidence="7">
    <location>
        <begin position="20"/>
        <end position="32"/>
    </location>
</feature>
<keyword evidence="4" id="KW-0321">Glycogen metabolism</keyword>
<evidence type="ECO:0000256" key="3">
    <source>
        <dbReference type="ARBA" id="ARBA00022553"/>
    </source>
</evidence>
<proteinExistence type="inferred from homology"/>
<dbReference type="PANTHER" id="PTHR12398:SF35">
    <property type="entry name" value="PROTEIN PHOSPHATASE INHIBITOR 2-RELATED"/>
    <property type="match status" value="1"/>
</dbReference>
<dbReference type="Gene3D" id="6.10.250.1050">
    <property type="match status" value="2"/>
</dbReference>
<dbReference type="GO" id="GO:0009966">
    <property type="term" value="P:regulation of signal transduction"/>
    <property type="evidence" value="ECO:0007669"/>
    <property type="project" value="InterPro"/>
</dbReference>
<feature type="region of interest" description="Disordered" evidence="7">
    <location>
        <begin position="171"/>
        <end position="212"/>
    </location>
</feature>
<evidence type="ECO:0000256" key="7">
    <source>
        <dbReference type="SAM" id="MobiDB-lite"/>
    </source>
</evidence>
<dbReference type="GO" id="GO:0005977">
    <property type="term" value="P:glycogen metabolic process"/>
    <property type="evidence" value="ECO:0007669"/>
    <property type="project" value="UniProtKB-KW"/>
</dbReference>
<keyword evidence="8" id="KW-1185">Reference proteome</keyword>
<dbReference type="GeneID" id="102814832"/>
<evidence type="ECO:0000313" key="8">
    <source>
        <dbReference type="Proteomes" id="UP000504623"/>
    </source>
</evidence>